<feature type="domain" description="CRISPR system ring nuclease SSO2081-like" evidence="1">
    <location>
        <begin position="16"/>
        <end position="48"/>
    </location>
</feature>
<accession>A0A930US31</accession>
<dbReference type="EMBL" id="JADION010000003">
    <property type="protein sequence ID" value="MBF4102235.1"/>
    <property type="molecule type" value="Genomic_DNA"/>
</dbReference>
<evidence type="ECO:0000313" key="2">
    <source>
        <dbReference type="EMBL" id="MBF4102235.1"/>
    </source>
</evidence>
<sequence length="49" mass="5401">MLNHNQKILFCVTGMSPAVVTETLYALTQKKEFIPDAIYVATTAQGKNT</sequence>
<gene>
    <name evidence="2" type="ORF">INT80_01840</name>
</gene>
<proteinExistence type="predicted"/>
<protein>
    <recommendedName>
        <fullName evidence="1">CRISPR system ring nuclease SSO2081-like domain-containing protein</fullName>
    </recommendedName>
</protein>
<reference evidence="2" key="1">
    <citation type="submission" date="2020-11" db="EMBL/GenBank/DDBJ databases">
        <title>Gallibacterium anatis 1637, full genome, WGS.</title>
        <authorList>
            <person name="Laishevtcev A.I."/>
            <person name="Yakimova E.A."/>
            <person name="Petkovich D."/>
            <person name="Stepanova T.V."/>
            <person name="Kalendr R.S."/>
            <person name="Rubalsky E.O."/>
            <person name="Zulkarneev E.R."/>
            <person name="Aleshkin A.V."/>
        </authorList>
    </citation>
    <scope>NUCLEOTIDE SEQUENCE</scope>
    <source>
        <strain evidence="2">1637</strain>
    </source>
</reference>
<dbReference type="Pfam" id="PF09623">
    <property type="entry name" value="Cas_NE0113"/>
    <property type="match status" value="1"/>
</dbReference>
<evidence type="ECO:0000259" key="1">
    <source>
        <dbReference type="Pfam" id="PF09623"/>
    </source>
</evidence>
<comment type="caution">
    <text evidence="2">The sequence shown here is derived from an EMBL/GenBank/DDBJ whole genome shotgun (WGS) entry which is preliminary data.</text>
</comment>
<dbReference type="InterPro" id="IPR019092">
    <property type="entry name" value="SSO2081-like_dom"/>
</dbReference>
<dbReference type="AlphaFoldDB" id="A0A930US31"/>
<name>A0A930US31_9PAST</name>
<organism evidence="2">
    <name type="scientific">Gallibacterium anatis</name>
    <dbReference type="NCBI Taxonomy" id="750"/>
    <lineage>
        <taxon>Bacteria</taxon>
        <taxon>Pseudomonadati</taxon>
        <taxon>Pseudomonadota</taxon>
        <taxon>Gammaproteobacteria</taxon>
        <taxon>Pasteurellales</taxon>
        <taxon>Pasteurellaceae</taxon>
        <taxon>Gallibacterium</taxon>
    </lineage>
</organism>